<dbReference type="SUPFAM" id="SSF111321">
    <property type="entry name" value="AF1104-like"/>
    <property type="match status" value="1"/>
</dbReference>
<sequence>MLEDLVSFPLLNLPYSCTTFEYSAEKLQGSPSLHDWLRVCASSIPTFKKHASADDTVEIEDRMEAVKQFEAEFIQILTRLQEHPSADIPGYKAQPVNCLSLCRVRDQCLHNAGFLDIFRAVKEQENMQALNVLPSVLQELDQIQDMHERWNLCLRGVFAGNIFDLGAVASAELFNKNGAANSFSETRQKLLPRPWAVDDLDAILLRICGDIRSNLQCGAEGSSVQDSSNGLPVTSSVYNKVLLFVDNAGSDLVLGMLPLAREFIKLGTEVALVANRGPTINDITYRELLPLVQEAAGRDSVLREALDSSRLKVVCSGSDLPVIDLSVVSKELAAECEGVDLVVLEGMGRAIETNLHAKFTCDSWKLGMIKHPEVATCLNGRMYDCVCKYDVVIP</sequence>
<accession>A0A250WW73</accession>
<dbReference type="Proteomes" id="UP000232323">
    <property type="component" value="Unassembled WGS sequence"/>
</dbReference>
<evidence type="ECO:0000256" key="6">
    <source>
        <dbReference type="ARBA" id="ARBA00023211"/>
    </source>
</evidence>
<dbReference type="InterPro" id="IPR004567">
    <property type="entry name" value="Type_II_PanK"/>
</dbReference>
<dbReference type="InterPro" id="IPR035073">
    <property type="entry name" value="At2g17340_3_helix_bundle"/>
</dbReference>
<feature type="domain" description="Damage-control phosphatase ARMT1-like metal-binding" evidence="7">
    <location>
        <begin position="63"/>
        <end position="386"/>
    </location>
</feature>
<reference evidence="8 9" key="1">
    <citation type="submission" date="2017-08" db="EMBL/GenBank/DDBJ databases">
        <title>Acidophilic green algal genome provides insights into adaptation to an acidic environment.</title>
        <authorList>
            <person name="Hirooka S."/>
            <person name="Hirose Y."/>
            <person name="Kanesaki Y."/>
            <person name="Higuchi S."/>
            <person name="Fujiwara T."/>
            <person name="Onuma R."/>
            <person name="Era A."/>
            <person name="Ohbayashi R."/>
            <person name="Uzuka A."/>
            <person name="Nozaki H."/>
            <person name="Yoshikawa H."/>
            <person name="Miyagishima S.Y."/>
        </authorList>
    </citation>
    <scope>NUCLEOTIDE SEQUENCE [LARGE SCALE GENOMIC DNA]</scope>
    <source>
        <strain evidence="8 9">NIES-2499</strain>
    </source>
</reference>
<dbReference type="GO" id="GO:0016787">
    <property type="term" value="F:hydrolase activity"/>
    <property type="evidence" value="ECO:0007669"/>
    <property type="project" value="UniProtKB-KW"/>
</dbReference>
<dbReference type="Gene3D" id="1.10.285.20">
    <property type="entry name" value="Uncharacterised protein PF01937, DUF89, domain 2"/>
    <property type="match status" value="1"/>
</dbReference>
<dbReference type="GO" id="GO:0015937">
    <property type="term" value="P:coenzyme A biosynthetic process"/>
    <property type="evidence" value="ECO:0007669"/>
    <property type="project" value="InterPro"/>
</dbReference>
<keyword evidence="5" id="KW-0378">Hydrolase</keyword>
<keyword evidence="3" id="KW-0533">Nickel</keyword>
<dbReference type="GO" id="GO:0046872">
    <property type="term" value="F:metal ion binding"/>
    <property type="evidence" value="ECO:0007669"/>
    <property type="project" value="UniProtKB-KW"/>
</dbReference>
<dbReference type="InterPro" id="IPR002791">
    <property type="entry name" value="ARMT1-like_metal-bd"/>
</dbReference>
<dbReference type="STRING" id="1157962.A0A250WW73"/>
<evidence type="ECO:0000313" key="9">
    <source>
        <dbReference type="Proteomes" id="UP000232323"/>
    </source>
</evidence>
<keyword evidence="6" id="KW-0464">Manganese</keyword>
<dbReference type="PANTHER" id="PTHR12280">
    <property type="entry name" value="PANTOTHENATE KINASE"/>
    <property type="match status" value="1"/>
</dbReference>
<dbReference type="PANTHER" id="PTHR12280:SF35">
    <property type="entry name" value="4'-PHOSPHOPANTETHEINE PHOSPHATASE"/>
    <property type="match status" value="1"/>
</dbReference>
<protein>
    <recommendedName>
        <fullName evidence="7">Damage-control phosphatase ARMT1-like metal-binding domain-containing protein</fullName>
    </recommendedName>
</protein>
<dbReference type="EMBL" id="BEGY01000010">
    <property type="protein sequence ID" value="GAX75016.1"/>
    <property type="molecule type" value="Genomic_DNA"/>
</dbReference>
<evidence type="ECO:0000256" key="4">
    <source>
        <dbReference type="ARBA" id="ARBA00022723"/>
    </source>
</evidence>
<dbReference type="OrthoDB" id="498611at2759"/>
<dbReference type="GO" id="GO:0005524">
    <property type="term" value="F:ATP binding"/>
    <property type="evidence" value="ECO:0007669"/>
    <property type="project" value="InterPro"/>
</dbReference>
<dbReference type="AlphaFoldDB" id="A0A250WW73"/>
<gene>
    <name evidence="8" type="ORF">CEUSTIGMA_g2462.t1</name>
</gene>
<comment type="cofactor">
    <cofactor evidence="2">
        <name>Ni(2+)</name>
        <dbReference type="ChEBI" id="CHEBI:49786"/>
    </cofactor>
</comment>
<keyword evidence="4" id="KW-0479">Metal-binding</keyword>
<dbReference type="GO" id="GO:0004594">
    <property type="term" value="F:pantothenate kinase activity"/>
    <property type="evidence" value="ECO:0007669"/>
    <property type="project" value="TreeGrafter"/>
</dbReference>
<comment type="caution">
    <text evidence="8">The sequence shown here is derived from an EMBL/GenBank/DDBJ whole genome shotgun (WGS) entry which is preliminary data.</text>
</comment>
<evidence type="ECO:0000259" key="7">
    <source>
        <dbReference type="Pfam" id="PF01937"/>
    </source>
</evidence>
<dbReference type="GO" id="GO:0005829">
    <property type="term" value="C:cytosol"/>
    <property type="evidence" value="ECO:0007669"/>
    <property type="project" value="TreeGrafter"/>
</dbReference>
<name>A0A250WW73_9CHLO</name>
<evidence type="ECO:0000313" key="8">
    <source>
        <dbReference type="EMBL" id="GAX75016.1"/>
    </source>
</evidence>
<proteinExistence type="predicted"/>
<keyword evidence="9" id="KW-1185">Reference proteome</keyword>
<evidence type="ECO:0000256" key="1">
    <source>
        <dbReference type="ARBA" id="ARBA00001936"/>
    </source>
</evidence>
<dbReference type="Gene3D" id="3.40.50.10880">
    <property type="entry name" value="Uncharacterised protein PF01937, DUF89, domain 3"/>
    <property type="match status" value="1"/>
</dbReference>
<dbReference type="Gene3D" id="1.20.1700.10">
    <property type="entry name" value="AF1104-like"/>
    <property type="match status" value="1"/>
</dbReference>
<comment type="cofactor">
    <cofactor evidence="1">
        <name>Mn(2+)</name>
        <dbReference type="ChEBI" id="CHEBI:29035"/>
    </cofactor>
</comment>
<dbReference type="InterPro" id="IPR036075">
    <property type="entry name" value="ARMT-1-like_metal-bd_sf"/>
</dbReference>
<evidence type="ECO:0000256" key="3">
    <source>
        <dbReference type="ARBA" id="ARBA00022596"/>
    </source>
</evidence>
<organism evidence="8 9">
    <name type="scientific">Chlamydomonas eustigma</name>
    <dbReference type="NCBI Taxonomy" id="1157962"/>
    <lineage>
        <taxon>Eukaryota</taxon>
        <taxon>Viridiplantae</taxon>
        <taxon>Chlorophyta</taxon>
        <taxon>core chlorophytes</taxon>
        <taxon>Chlorophyceae</taxon>
        <taxon>CS clade</taxon>
        <taxon>Chlamydomonadales</taxon>
        <taxon>Chlamydomonadaceae</taxon>
        <taxon>Chlamydomonas</taxon>
    </lineage>
</organism>
<dbReference type="Pfam" id="PF01937">
    <property type="entry name" value="ARMT1-like_dom"/>
    <property type="match status" value="1"/>
</dbReference>
<dbReference type="GO" id="GO:0005634">
    <property type="term" value="C:nucleus"/>
    <property type="evidence" value="ECO:0007669"/>
    <property type="project" value="TreeGrafter"/>
</dbReference>
<evidence type="ECO:0000256" key="5">
    <source>
        <dbReference type="ARBA" id="ARBA00022801"/>
    </source>
</evidence>
<evidence type="ECO:0000256" key="2">
    <source>
        <dbReference type="ARBA" id="ARBA00001967"/>
    </source>
</evidence>